<dbReference type="Gene3D" id="3.40.1350.10">
    <property type="match status" value="1"/>
</dbReference>
<dbReference type="Pfam" id="PF14338">
    <property type="entry name" value="Mrr_N"/>
    <property type="match status" value="1"/>
</dbReference>
<dbReference type="Proteomes" id="UP000001409">
    <property type="component" value="Plasmid pCE3"/>
</dbReference>
<dbReference type="InterPro" id="IPR036388">
    <property type="entry name" value="WH-like_DNA-bd_sf"/>
</dbReference>
<proteinExistence type="predicted"/>
<evidence type="ECO:0000256" key="1">
    <source>
        <dbReference type="SAM" id="MobiDB-lite"/>
    </source>
</evidence>
<accession>Q8FLH0</accession>
<dbReference type="GO" id="GO:0015666">
    <property type="term" value="F:restriction endodeoxyribonuclease activity"/>
    <property type="evidence" value="ECO:0007669"/>
    <property type="project" value="TreeGrafter"/>
</dbReference>
<dbReference type="PANTHER" id="PTHR30015:SF7">
    <property type="entry name" value="TYPE IV METHYL-DIRECTED RESTRICTION ENZYME ECOKMRR"/>
    <property type="match status" value="1"/>
</dbReference>
<reference evidence="4 5" key="1">
    <citation type="submission" date="2002-05" db="EMBL/GenBank/DDBJ databases">
        <title>The entire sequence of plasmid maintained by Corynebacterium efficiens YS-314.</title>
        <authorList>
            <person name="Kawarabayasi Y."/>
            <person name="Yamazaki J."/>
            <person name="Hino Y."/>
            <person name="Kikuchi H."/>
        </authorList>
    </citation>
    <scope>NUCLEOTIDE SEQUENCE [LARGE SCALE GENOMIC DNA]</scope>
    <source>
        <strain evidence="5">DSM 44549 / YS-314 / AJ 12310 / JCM 11189 / NBRC 100395</strain>
        <plasmid evidence="5">Plasmid pCE3</plasmid>
    </source>
</reference>
<evidence type="ECO:0000313" key="4">
    <source>
        <dbReference type="EMBL" id="BAC19787.1"/>
    </source>
</evidence>
<dbReference type="InterPro" id="IPR052906">
    <property type="entry name" value="Type_IV_Methyl-Rstrct_Enzyme"/>
</dbReference>
<dbReference type="GO" id="GO:0003677">
    <property type="term" value="F:DNA binding"/>
    <property type="evidence" value="ECO:0007669"/>
    <property type="project" value="InterPro"/>
</dbReference>
<keyword evidence="5" id="KW-1185">Reference proteome</keyword>
<sequence length="320" mass="35198">MSEPVAVGEFYVDPADSEVPPWSRLTATVLHTMTDGEIWRRRDLLSAARKHARVSEAGMTEVLNSGALRIDNRLSWAVQHLSKARLIEAVSRGQYRITDAGRRWLEEHPDGMIYSDANAFFSPYWPKPSPTAEAAEETADSPSIEAPSLQNSDEVMDTAEQANRHRVGAELLAALREVDPEFFERVVIDVLLAMGYGGAHGKGSAIGRSHDGGIDGIIDEDALGLDKIYVQAKRYAKGNNVGQPEIQAFVGAMHGRAAHKGVFFTTSAFTSSARSYAAGIPTRVVLIDGPRLVDLMMRYRVGVQAQRTYITLGFDQDYFE</sequence>
<dbReference type="HOGENOM" id="CLU_063822_2_0_11"/>
<dbReference type="AlphaFoldDB" id="Q8FLH0"/>
<feature type="domain" description="Restriction system protein Mrr-like N-terminal" evidence="3">
    <location>
        <begin position="22"/>
        <end position="106"/>
    </location>
</feature>
<evidence type="ECO:0000313" key="5">
    <source>
        <dbReference type="Proteomes" id="UP000001409"/>
    </source>
</evidence>
<evidence type="ECO:0000259" key="2">
    <source>
        <dbReference type="Pfam" id="PF04471"/>
    </source>
</evidence>
<dbReference type="eggNOG" id="COG1715">
    <property type="taxonomic scope" value="Bacteria"/>
</dbReference>
<dbReference type="InterPro" id="IPR011335">
    <property type="entry name" value="Restrct_endonuc-II-like"/>
</dbReference>
<dbReference type="Pfam" id="PF04471">
    <property type="entry name" value="Mrr_cat"/>
    <property type="match status" value="1"/>
</dbReference>
<dbReference type="EMBL" id="AP005226">
    <property type="protein sequence ID" value="BAC19787.1"/>
    <property type="molecule type" value="Genomic_DNA"/>
</dbReference>
<dbReference type="PANTHER" id="PTHR30015">
    <property type="entry name" value="MRR RESTRICTION SYSTEM PROTEIN"/>
    <property type="match status" value="1"/>
</dbReference>
<dbReference type="InterPro" id="IPR025745">
    <property type="entry name" value="Mrr-like_N_dom"/>
</dbReference>
<dbReference type="GO" id="GO:0009307">
    <property type="term" value="P:DNA restriction-modification system"/>
    <property type="evidence" value="ECO:0007669"/>
    <property type="project" value="InterPro"/>
</dbReference>
<feature type="region of interest" description="Disordered" evidence="1">
    <location>
        <begin position="128"/>
        <end position="156"/>
    </location>
</feature>
<dbReference type="Gene3D" id="1.10.10.10">
    <property type="entry name" value="Winged helix-like DNA-binding domain superfamily/Winged helix DNA-binding domain"/>
    <property type="match status" value="1"/>
</dbReference>
<name>Q8FLH0_COREF</name>
<dbReference type="KEGG" id="cef:CE3P012"/>
<dbReference type="REBASE" id="20869">
    <property type="entry name" value="CefMrr2P"/>
</dbReference>
<dbReference type="SUPFAM" id="SSF52980">
    <property type="entry name" value="Restriction endonuclease-like"/>
    <property type="match status" value="1"/>
</dbReference>
<protein>
    <submittedName>
        <fullName evidence="4">Putative restriction system protein</fullName>
    </submittedName>
</protein>
<keyword evidence="4" id="KW-0614">Plasmid</keyword>
<organism evidence="4 5">
    <name type="scientific">Corynebacterium efficiens (strain DSM 44549 / YS-314 / AJ 12310 / JCM 11189 / NBRC 100395)</name>
    <dbReference type="NCBI Taxonomy" id="196164"/>
    <lineage>
        <taxon>Bacteria</taxon>
        <taxon>Bacillati</taxon>
        <taxon>Actinomycetota</taxon>
        <taxon>Actinomycetes</taxon>
        <taxon>Mycobacteriales</taxon>
        <taxon>Corynebacteriaceae</taxon>
        <taxon>Corynebacterium</taxon>
    </lineage>
</organism>
<evidence type="ECO:0000259" key="3">
    <source>
        <dbReference type="Pfam" id="PF14338"/>
    </source>
</evidence>
<geneLocation type="plasmid" evidence="4 5">
    <name>pCE3</name>
</geneLocation>
<dbReference type="InterPro" id="IPR007560">
    <property type="entry name" value="Restrct_endonuc_IV_Mrr"/>
</dbReference>
<feature type="domain" description="Restriction endonuclease type IV Mrr" evidence="2">
    <location>
        <begin position="175"/>
        <end position="296"/>
    </location>
</feature>
<dbReference type="InterPro" id="IPR011856">
    <property type="entry name" value="tRNA_endonuc-like_dom_sf"/>
</dbReference>